<evidence type="ECO:0000256" key="3">
    <source>
        <dbReference type="ARBA" id="ARBA00022801"/>
    </source>
</evidence>
<dbReference type="PANTHER" id="PTHR10029:SF23">
    <property type="entry name" value="ACYLPHOSPHATASE 2"/>
    <property type="match status" value="1"/>
</dbReference>
<comment type="similarity">
    <text evidence="1 6">Belongs to the acylphosphatase family.</text>
</comment>
<dbReference type="PROSITE" id="PS00150">
    <property type="entry name" value="ACYLPHOSPHATASE_1"/>
    <property type="match status" value="1"/>
</dbReference>
<dbReference type="FunFam" id="3.30.70.100:FF:000011">
    <property type="entry name" value="Acylphosphatase"/>
    <property type="match status" value="1"/>
</dbReference>
<dbReference type="EMBL" id="JAGXEW010000055">
    <property type="protein sequence ID" value="KAK1150928.1"/>
    <property type="molecule type" value="Genomic_DNA"/>
</dbReference>
<dbReference type="Gene3D" id="3.30.70.100">
    <property type="match status" value="1"/>
</dbReference>
<comment type="catalytic activity">
    <reaction evidence="4 5">
        <text>an acyl phosphate + H2O = a carboxylate + phosphate + H(+)</text>
        <dbReference type="Rhea" id="RHEA:14965"/>
        <dbReference type="ChEBI" id="CHEBI:15377"/>
        <dbReference type="ChEBI" id="CHEBI:15378"/>
        <dbReference type="ChEBI" id="CHEBI:29067"/>
        <dbReference type="ChEBI" id="CHEBI:43474"/>
        <dbReference type="ChEBI" id="CHEBI:59918"/>
        <dbReference type="EC" id="3.6.1.7"/>
    </reaction>
</comment>
<sequence length="99" mass="11208">MSSSSGLVSVDYEVFGEVQGVFFRKHTEDQGNKLKLVGWVKNTPRDTVVGQVQGPRETVQIMKNWLRTVGSPMSRIDKVTFTNETQISSLEFSSFTTRY</sequence>
<dbReference type="Pfam" id="PF00708">
    <property type="entry name" value="Acylphosphatase"/>
    <property type="match status" value="1"/>
</dbReference>
<comment type="caution">
    <text evidence="8">The sequence shown here is derived from an EMBL/GenBank/DDBJ whole genome shotgun (WGS) entry which is preliminary data.</text>
</comment>
<keyword evidence="3 5" id="KW-0378">Hydrolase</keyword>
<feature type="active site" evidence="5">
    <location>
        <position position="24"/>
    </location>
</feature>
<accession>A0AAD8CJP7</accession>
<evidence type="ECO:0000256" key="4">
    <source>
        <dbReference type="ARBA" id="ARBA00047645"/>
    </source>
</evidence>
<protein>
    <recommendedName>
        <fullName evidence="2 5">acylphosphatase</fullName>
        <ecNumber evidence="2 5">3.6.1.7</ecNumber>
    </recommendedName>
</protein>
<dbReference type="GO" id="GO:0003998">
    <property type="term" value="F:acylphosphatase activity"/>
    <property type="evidence" value="ECO:0007669"/>
    <property type="project" value="UniProtKB-EC"/>
</dbReference>
<evidence type="ECO:0000313" key="10">
    <source>
        <dbReference type="Proteomes" id="UP001230051"/>
    </source>
</evidence>
<dbReference type="SUPFAM" id="SSF54975">
    <property type="entry name" value="Acylphosphatase/BLUF domain-like"/>
    <property type="match status" value="1"/>
</dbReference>
<name>A0AAD8CJP7_ACIOX</name>
<evidence type="ECO:0000313" key="9">
    <source>
        <dbReference type="EMBL" id="KAK1154886.1"/>
    </source>
</evidence>
<dbReference type="InterPro" id="IPR001792">
    <property type="entry name" value="Acylphosphatase-like_dom"/>
</dbReference>
<dbReference type="EMBL" id="JAGXEW010000033">
    <property type="protein sequence ID" value="KAK1154886.1"/>
    <property type="molecule type" value="Genomic_DNA"/>
</dbReference>
<gene>
    <name evidence="8" type="primary">ACYP2</name>
    <name evidence="9" type="ORF">AOXY_G27911</name>
    <name evidence="8" type="ORF">AOXY_G33339</name>
</gene>
<evidence type="ECO:0000256" key="5">
    <source>
        <dbReference type="PROSITE-ProRule" id="PRU00520"/>
    </source>
</evidence>
<dbReference type="EC" id="3.6.1.7" evidence="2 5"/>
<reference evidence="8" key="1">
    <citation type="submission" date="2022-02" db="EMBL/GenBank/DDBJ databases">
        <title>Atlantic sturgeon de novo genome assembly.</title>
        <authorList>
            <person name="Stock M."/>
            <person name="Klopp C."/>
            <person name="Guiguen Y."/>
            <person name="Cabau C."/>
            <person name="Parinello H."/>
            <person name="Santidrian Yebra-Pimentel E."/>
            <person name="Kuhl H."/>
            <person name="Dirks R.P."/>
            <person name="Guessner J."/>
            <person name="Wuertz S."/>
            <person name="Du K."/>
            <person name="Schartl M."/>
        </authorList>
    </citation>
    <scope>NUCLEOTIDE SEQUENCE</scope>
    <source>
        <strain evidence="8">STURGEONOMICS-FGT-2020</strain>
        <tissue evidence="8">Whole blood</tissue>
    </source>
</reference>
<proteinExistence type="inferred from homology"/>
<dbReference type="PRINTS" id="PR00112">
    <property type="entry name" value="ACYLPHPHTASE"/>
</dbReference>
<evidence type="ECO:0000259" key="7">
    <source>
        <dbReference type="PROSITE" id="PS51160"/>
    </source>
</evidence>
<dbReference type="InterPro" id="IPR036046">
    <property type="entry name" value="Acylphosphatase-like_dom_sf"/>
</dbReference>
<evidence type="ECO:0000256" key="6">
    <source>
        <dbReference type="RuleBase" id="RU004168"/>
    </source>
</evidence>
<dbReference type="PANTHER" id="PTHR10029">
    <property type="entry name" value="ACYLPHOSPHATASE"/>
    <property type="match status" value="1"/>
</dbReference>
<evidence type="ECO:0000256" key="1">
    <source>
        <dbReference type="ARBA" id="ARBA00005614"/>
    </source>
</evidence>
<dbReference type="Proteomes" id="UP001230051">
    <property type="component" value="Unassembled WGS sequence"/>
</dbReference>
<keyword evidence="10" id="KW-1185">Reference proteome</keyword>
<feature type="active site" evidence="5">
    <location>
        <position position="42"/>
    </location>
</feature>
<dbReference type="AlphaFoldDB" id="A0AAD8CJP7"/>
<feature type="domain" description="Acylphosphatase-like" evidence="7">
    <location>
        <begin position="9"/>
        <end position="99"/>
    </location>
</feature>
<organism evidence="8 10">
    <name type="scientific">Acipenser oxyrinchus oxyrinchus</name>
    <dbReference type="NCBI Taxonomy" id="40147"/>
    <lineage>
        <taxon>Eukaryota</taxon>
        <taxon>Metazoa</taxon>
        <taxon>Chordata</taxon>
        <taxon>Craniata</taxon>
        <taxon>Vertebrata</taxon>
        <taxon>Euteleostomi</taxon>
        <taxon>Actinopterygii</taxon>
        <taxon>Chondrostei</taxon>
        <taxon>Acipenseriformes</taxon>
        <taxon>Acipenseridae</taxon>
        <taxon>Acipenser</taxon>
    </lineage>
</organism>
<dbReference type="PROSITE" id="PS51160">
    <property type="entry name" value="ACYLPHOSPHATASE_3"/>
    <property type="match status" value="1"/>
</dbReference>
<dbReference type="InterPro" id="IPR017968">
    <property type="entry name" value="Acylphosphatase_CS"/>
</dbReference>
<evidence type="ECO:0000313" key="8">
    <source>
        <dbReference type="EMBL" id="KAK1150928.1"/>
    </source>
</evidence>
<evidence type="ECO:0000256" key="2">
    <source>
        <dbReference type="ARBA" id="ARBA00012150"/>
    </source>
</evidence>
<dbReference type="InterPro" id="IPR020456">
    <property type="entry name" value="Acylphosphatase"/>
</dbReference>